<evidence type="ECO:0000313" key="4">
    <source>
        <dbReference type="EMBL" id="KFA63385.1"/>
    </source>
</evidence>
<feature type="transmembrane region" description="Helical" evidence="3">
    <location>
        <begin position="44"/>
        <end position="65"/>
    </location>
</feature>
<gene>
    <name evidence="4" type="ORF">S40285_01801</name>
</gene>
<sequence>MDKKTCSMYPRDEEKQPLFPEQPDHRLIARASIFDDGSRTSPGVIWLCHGVLLSISATMLAMTLLMRFGQPSDLYFARPYSPHSPAFSSMQYQTLRYNITPTALSSEYVGYGPKVDEAWNTVTSDVGDHVISPDDLRRLGLDASSITAEDGATGTVGYRAGVQVFRQLHCLNLLRQNSFRDYYGHRAGHIAVPQEKLRMHLDHCLEMLRTNIMCESDIGIFTYKSYDDAEGHWPDLNTVHTCRNFDAVRDWASKKALKALQEEEPEEEPVQDFCTGL</sequence>
<dbReference type="GO" id="GO:0043386">
    <property type="term" value="P:mycotoxin biosynthetic process"/>
    <property type="evidence" value="ECO:0007669"/>
    <property type="project" value="InterPro"/>
</dbReference>
<dbReference type="PANTHER" id="PTHR33365:SF4">
    <property type="entry name" value="CYCLOCHLOROTINE BIOSYNTHESIS PROTEIN O"/>
    <property type="match status" value="1"/>
</dbReference>
<protein>
    <submittedName>
        <fullName evidence="4">Uncharacterized protein</fullName>
    </submittedName>
</protein>
<dbReference type="Pfam" id="PF11807">
    <property type="entry name" value="UstYa"/>
    <property type="match status" value="1"/>
</dbReference>
<dbReference type="HOGENOM" id="CLU_042941_0_2_1"/>
<dbReference type="OMA" id="IMCQSDT"/>
<comment type="pathway">
    <text evidence="1">Mycotoxin biosynthesis.</text>
</comment>
<dbReference type="OrthoDB" id="3687641at2759"/>
<keyword evidence="3" id="KW-1133">Transmembrane helix</keyword>
<organism evidence="4 5">
    <name type="scientific">Stachybotrys chlorohalonatus (strain IBT 40285)</name>
    <dbReference type="NCBI Taxonomy" id="1283841"/>
    <lineage>
        <taxon>Eukaryota</taxon>
        <taxon>Fungi</taxon>
        <taxon>Dikarya</taxon>
        <taxon>Ascomycota</taxon>
        <taxon>Pezizomycotina</taxon>
        <taxon>Sordariomycetes</taxon>
        <taxon>Hypocreomycetidae</taxon>
        <taxon>Hypocreales</taxon>
        <taxon>Stachybotryaceae</taxon>
        <taxon>Stachybotrys</taxon>
    </lineage>
</organism>
<evidence type="ECO:0000256" key="2">
    <source>
        <dbReference type="ARBA" id="ARBA00035112"/>
    </source>
</evidence>
<proteinExistence type="inferred from homology"/>
<reference evidence="4 5" key="1">
    <citation type="journal article" date="2014" name="BMC Genomics">
        <title>Comparative genome sequencing reveals chemotype-specific gene clusters in the toxigenic black mold Stachybotrys.</title>
        <authorList>
            <person name="Semeiks J."/>
            <person name="Borek D."/>
            <person name="Otwinowski Z."/>
            <person name="Grishin N.V."/>
        </authorList>
    </citation>
    <scope>NUCLEOTIDE SEQUENCE [LARGE SCALE GENOMIC DNA]</scope>
    <source>
        <strain evidence="4 5">IBT 40285</strain>
    </source>
</reference>
<comment type="similarity">
    <text evidence="2">Belongs to the ustYa family.</text>
</comment>
<evidence type="ECO:0000313" key="5">
    <source>
        <dbReference type="Proteomes" id="UP000028524"/>
    </source>
</evidence>
<dbReference type="STRING" id="1283841.A0A084QHF0"/>
<keyword evidence="3" id="KW-0812">Transmembrane</keyword>
<dbReference type="InterPro" id="IPR021765">
    <property type="entry name" value="UstYa-like"/>
</dbReference>
<dbReference type="PANTHER" id="PTHR33365">
    <property type="entry name" value="YALI0B05434P"/>
    <property type="match status" value="1"/>
</dbReference>
<dbReference type="EMBL" id="KL660741">
    <property type="protein sequence ID" value="KFA63385.1"/>
    <property type="molecule type" value="Genomic_DNA"/>
</dbReference>
<dbReference type="AlphaFoldDB" id="A0A084QHF0"/>
<evidence type="ECO:0000256" key="1">
    <source>
        <dbReference type="ARBA" id="ARBA00004685"/>
    </source>
</evidence>
<keyword evidence="3" id="KW-0472">Membrane</keyword>
<accession>A0A084QHF0</accession>
<dbReference type="Proteomes" id="UP000028524">
    <property type="component" value="Unassembled WGS sequence"/>
</dbReference>
<keyword evidence="5" id="KW-1185">Reference proteome</keyword>
<evidence type="ECO:0000256" key="3">
    <source>
        <dbReference type="SAM" id="Phobius"/>
    </source>
</evidence>
<dbReference type="InParanoid" id="A0A084QHF0"/>
<name>A0A084QHF0_STAC4</name>